<dbReference type="HOGENOM" id="CLU_696939_0_0_1"/>
<dbReference type="InterPro" id="IPR016187">
    <property type="entry name" value="CTDL_fold"/>
</dbReference>
<organism evidence="1 2">
    <name type="scientific">Lottia gigantea</name>
    <name type="common">Giant owl limpet</name>
    <dbReference type="NCBI Taxonomy" id="225164"/>
    <lineage>
        <taxon>Eukaryota</taxon>
        <taxon>Metazoa</taxon>
        <taxon>Spiralia</taxon>
        <taxon>Lophotrochozoa</taxon>
        <taxon>Mollusca</taxon>
        <taxon>Gastropoda</taxon>
        <taxon>Patellogastropoda</taxon>
        <taxon>Lottioidea</taxon>
        <taxon>Lottiidae</taxon>
        <taxon>Lottia</taxon>
    </lineage>
</organism>
<dbReference type="KEGG" id="lgi:LOTGIDRAFT_170877"/>
<protein>
    <recommendedName>
        <fullName evidence="3">C-type lectin domain-containing protein</fullName>
    </recommendedName>
</protein>
<dbReference type="CDD" id="cd00037">
    <property type="entry name" value="CLECT"/>
    <property type="match status" value="1"/>
</dbReference>
<sequence>MESVCYRITNNGVFVIKILTQNKVSKYGFNVRWVTKCSRDLACVSFFYNKYSEVCQTKSVQFQLNSYVEPEYGNSYYTLYQENCPVDFVRNRKYDLCYKPFMNNMAKTVNTDYSNCDNDGYVLVSAKTDDAYRHICDQLMVTDEGNADYTIDGEEDFSMNGEWWFSNDEQMLAFIWGPDEPSNESDFYYVHLHVEDGKCEMQNTPYYYDSYYICQFQPYSDVEPEYDNSYYTLYQENCPVDFVRNRKYDLCYKPFLNMVYNVDEAYSNCENDGYVIVRAKTDDAYRHICDQLMVTDNGYGEYIIDGKEDISMNGDWWFSNDEQMLAFIWGPNQPIDVSDFYYLHLHIEDGKCEMQNTPYSYDYYYICQIFPCVSLHQLVSSYPILNNINCCLTSQM</sequence>
<dbReference type="Proteomes" id="UP000030746">
    <property type="component" value="Unassembled WGS sequence"/>
</dbReference>
<gene>
    <name evidence="1" type="ORF">LOTGIDRAFT_170877</name>
</gene>
<name>V4CPP6_LOTGI</name>
<dbReference type="GeneID" id="20241580"/>
<dbReference type="InterPro" id="IPR016186">
    <property type="entry name" value="C-type_lectin-like/link_sf"/>
</dbReference>
<keyword evidence="2" id="KW-1185">Reference proteome</keyword>
<dbReference type="EMBL" id="KB199780">
    <property type="protein sequence ID" value="ESP04375.1"/>
    <property type="molecule type" value="Genomic_DNA"/>
</dbReference>
<dbReference type="SUPFAM" id="SSF56436">
    <property type="entry name" value="C-type lectin-like"/>
    <property type="match status" value="2"/>
</dbReference>
<dbReference type="CTD" id="20241580"/>
<reference evidence="1 2" key="1">
    <citation type="journal article" date="2013" name="Nature">
        <title>Insights into bilaterian evolution from three spiralian genomes.</title>
        <authorList>
            <person name="Simakov O."/>
            <person name="Marletaz F."/>
            <person name="Cho S.J."/>
            <person name="Edsinger-Gonzales E."/>
            <person name="Havlak P."/>
            <person name="Hellsten U."/>
            <person name="Kuo D.H."/>
            <person name="Larsson T."/>
            <person name="Lv J."/>
            <person name="Arendt D."/>
            <person name="Savage R."/>
            <person name="Osoegawa K."/>
            <person name="de Jong P."/>
            <person name="Grimwood J."/>
            <person name="Chapman J.A."/>
            <person name="Shapiro H."/>
            <person name="Aerts A."/>
            <person name="Otillar R.P."/>
            <person name="Terry A.Y."/>
            <person name="Boore J.L."/>
            <person name="Grigoriev I.V."/>
            <person name="Lindberg D.R."/>
            <person name="Seaver E.C."/>
            <person name="Weisblat D.A."/>
            <person name="Putnam N.H."/>
            <person name="Rokhsar D.S."/>
        </authorList>
    </citation>
    <scope>NUCLEOTIDE SEQUENCE [LARGE SCALE GENOMIC DNA]</scope>
</reference>
<dbReference type="Gene3D" id="3.10.100.10">
    <property type="entry name" value="Mannose-Binding Protein A, subunit A"/>
    <property type="match status" value="2"/>
</dbReference>
<proteinExistence type="predicted"/>
<accession>V4CPP6</accession>
<evidence type="ECO:0000313" key="1">
    <source>
        <dbReference type="EMBL" id="ESP04375.1"/>
    </source>
</evidence>
<dbReference type="AlphaFoldDB" id="V4CPP6"/>
<evidence type="ECO:0008006" key="3">
    <source>
        <dbReference type="Google" id="ProtNLM"/>
    </source>
</evidence>
<dbReference type="OrthoDB" id="6068836at2759"/>
<dbReference type="RefSeq" id="XP_009044978.1">
    <property type="nucleotide sequence ID" value="XM_009046730.1"/>
</dbReference>
<evidence type="ECO:0000313" key="2">
    <source>
        <dbReference type="Proteomes" id="UP000030746"/>
    </source>
</evidence>